<keyword evidence="1" id="KW-0472">Membrane</keyword>
<dbReference type="Proteomes" id="UP001081283">
    <property type="component" value="Unassembled WGS sequence"/>
</dbReference>
<organism evidence="2 3">
    <name type="scientific">Hoeflea ulvae</name>
    <dbReference type="NCBI Taxonomy" id="2983764"/>
    <lineage>
        <taxon>Bacteria</taxon>
        <taxon>Pseudomonadati</taxon>
        <taxon>Pseudomonadota</taxon>
        <taxon>Alphaproteobacteria</taxon>
        <taxon>Hyphomicrobiales</taxon>
        <taxon>Rhizobiaceae</taxon>
        <taxon>Hoeflea</taxon>
    </lineage>
</organism>
<protein>
    <recommendedName>
        <fullName evidence="4">Phage holin family protein</fullName>
    </recommendedName>
</protein>
<keyword evidence="3" id="KW-1185">Reference proteome</keyword>
<dbReference type="EMBL" id="JAOVZQ010000001">
    <property type="protein sequence ID" value="MCY0095348.1"/>
    <property type="molecule type" value="Genomic_DNA"/>
</dbReference>
<dbReference type="RefSeq" id="WP_267613231.1">
    <property type="nucleotide sequence ID" value="NZ_JAOVZQ010000001.1"/>
</dbReference>
<accession>A0ABT3YHG8</accession>
<feature type="transmembrane region" description="Helical" evidence="1">
    <location>
        <begin position="63"/>
        <end position="84"/>
    </location>
</feature>
<evidence type="ECO:0000256" key="1">
    <source>
        <dbReference type="SAM" id="Phobius"/>
    </source>
</evidence>
<evidence type="ECO:0008006" key="4">
    <source>
        <dbReference type="Google" id="ProtNLM"/>
    </source>
</evidence>
<proteinExistence type="predicted"/>
<name>A0ABT3YHG8_9HYPH</name>
<keyword evidence="1" id="KW-0812">Transmembrane</keyword>
<comment type="caution">
    <text evidence="2">The sequence shown here is derived from an EMBL/GenBank/DDBJ whole genome shotgun (WGS) entry which is preliminary data.</text>
</comment>
<reference evidence="2" key="1">
    <citation type="submission" date="2022-10" db="EMBL/GenBank/DDBJ databases">
        <title>Hoeflea sp. J2-29, isolated from marine algae.</title>
        <authorList>
            <person name="Kristyanto S."/>
            <person name="Kim J.M."/>
            <person name="Jeon C.O."/>
        </authorList>
    </citation>
    <scope>NUCLEOTIDE SEQUENCE</scope>
    <source>
        <strain evidence="2">J2-29</strain>
    </source>
</reference>
<feature type="transmembrane region" description="Helical" evidence="1">
    <location>
        <begin position="34"/>
        <end position="57"/>
    </location>
</feature>
<sequence>MSVHTIVRILRLYLRSELMVGEIRLKLQLRKFSLMIFATLITLMALVFLNIATYQWLLAGWGAIHAPLILAVANIGLAVILVIIASFTSPGPDLAAAGELRDLTSATLENELKSNPASAAFGSIAGLNGFKGWDNARLLVPVISAIIRSLRRRKTES</sequence>
<gene>
    <name evidence="2" type="ORF">OEG82_15180</name>
</gene>
<keyword evidence="1" id="KW-1133">Transmembrane helix</keyword>
<evidence type="ECO:0000313" key="3">
    <source>
        <dbReference type="Proteomes" id="UP001081283"/>
    </source>
</evidence>
<evidence type="ECO:0000313" key="2">
    <source>
        <dbReference type="EMBL" id="MCY0095348.1"/>
    </source>
</evidence>